<keyword evidence="2" id="KW-1185">Reference proteome</keyword>
<accession>A0AAD6TSM7</accession>
<reference evidence="1" key="1">
    <citation type="submission" date="2023-03" db="EMBL/GenBank/DDBJ databases">
        <title>Massive genome expansion in bonnet fungi (Mycena s.s.) driven by repeated elements and novel gene families across ecological guilds.</title>
        <authorList>
            <consortium name="Lawrence Berkeley National Laboratory"/>
            <person name="Harder C.B."/>
            <person name="Miyauchi S."/>
            <person name="Viragh M."/>
            <person name="Kuo A."/>
            <person name="Thoen E."/>
            <person name="Andreopoulos B."/>
            <person name="Lu D."/>
            <person name="Skrede I."/>
            <person name="Drula E."/>
            <person name="Henrissat B."/>
            <person name="Morin E."/>
            <person name="Kohler A."/>
            <person name="Barry K."/>
            <person name="LaButti K."/>
            <person name="Morin E."/>
            <person name="Salamov A."/>
            <person name="Lipzen A."/>
            <person name="Mereny Z."/>
            <person name="Hegedus B."/>
            <person name="Baldrian P."/>
            <person name="Stursova M."/>
            <person name="Weitz H."/>
            <person name="Taylor A."/>
            <person name="Grigoriev I.V."/>
            <person name="Nagy L.G."/>
            <person name="Martin F."/>
            <person name="Kauserud H."/>
        </authorList>
    </citation>
    <scope>NUCLEOTIDE SEQUENCE</scope>
    <source>
        <strain evidence="1">CBHHK173m</strain>
    </source>
</reference>
<organism evidence="1 2">
    <name type="scientific">Mycena belliarum</name>
    <dbReference type="NCBI Taxonomy" id="1033014"/>
    <lineage>
        <taxon>Eukaryota</taxon>
        <taxon>Fungi</taxon>
        <taxon>Dikarya</taxon>
        <taxon>Basidiomycota</taxon>
        <taxon>Agaricomycotina</taxon>
        <taxon>Agaricomycetes</taxon>
        <taxon>Agaricomycetidae</taxon>
        <taxon>Agaricales</taxon>
        <taxon>Marasmiineae</taxon>
        <taxon>Mycenaceae</taxon>
        <taxon>Mycena</taxon>
    </lineage>
</organism>
<dbReference type="AlphaFoldDB" id="A0AAD6TSM7"/>
<dbReference type="EMBL" id="JARJCN010000083">
    <property type="protein sequence ID" value="KAJ7076262.1"/>
    <property type="molecule type" value="Genomic_DNA"/>
</dbReference>
<proteinExistence type="predicted"/>
<evidence type="ECO:0000313" key="2">
    <source>
        <dbReference type="Proteomes" id="UP001222325"/>
    </source>
</evidence>
<name>A0AAD6TSM7_9AGAR</name>
<evidence type="ECO:0000313" key="1">
    <source>
        <dbReference type="EMBL" id="KAJ7076262.1"/>
    </source>
</evidence>
<comment type="caution">
    <text evidence="1">The sequence shown here is derived from an EMBL/GenBank/DDBJ whole genome shotgun (WGS) entry which is preliminary data.</text>
</comment>
<dbReference type="Proteomes" id="UP001222325">
    <property type="component" value="Unassembled WGS sequence"/>
</dbReference>
<sequence>MVAAPARKKQQCSRQREKAAAARRTRCQTRACPCGVYPLRAMQTRLGLVDERTPLYARGGGESHGDASYACRSTTAAATARRPNCAGRRLHANIPQAPLAPPLSWAAAELPPSHSARACGLGGWSGGLRRGLRGPNTLAGHATAPLALQQSGHATQVRAQAPAPLFDAQVRACRVRENTAPADAPVCARRLRAYTARPALKELEHAAVWG</sequence>
<protein>
    <submittedName>
        <fullName evidence="1">Uncharacterized protein</fullName>
    </submittedName>
</protein>
<gene>
    <name evidence="1" type="ORF">B0H15DRAFT_955788</name>
</gene>